<dbReference type="Proteomes" id="UP001152888">
    <property type="component" value="Unassembled WGS sequence"/>
</dbReference>
<protein>
    <submittedName>
        <fullName evidence="1">Uncharacterized protein</fullName>
    </submittedName>
</protein>
<dbReference type="EMBL" id="CAKOFQ010006806">
    <property type="protein sequence ID" value="CAH1973227.1"/>
    <property type="molecule type" value="Genomic_DNA"/>
</dbReference>
<name>A0A9P0KKD3_ACAOB</name>
<evidence type="ECO:0000313" key="1">
    <source>
        <dbReference type="EMBL" id="CAH1973227.1"/>
    </source>
</evidence>
<keyword evidence="2" id="KW-1185">Reference proteome</keyword>
<organism evidence="1 2">
    <name type="scientific">Acanthoscelides obtectus</name>
    <name type="common">Bean weevil</name>
    <name type="synonym">Bruchus obtectus</name>
    <dbReference type="NCBI Taxonomy" id="200917"/>
    <lineage>
        <taxon>Eukaryota</taxon>
        <taxon>Metazoa</taxon>
        <taxon>Ecdysozoa</taxon>
        <taxon>Arthropoda</taxon>
        <taxon>Hexapoda</taxon>
        <taxon>Insecta</taxon>
        <taxon>Pterygota</taxon>
        <taxon>Neoptera</taxon>
        <taxon>Endopterygota</taxon>
        <taxon>Coleoptera</taxon>
        <taxon>Polyphaga</taxon>
        <taxon>Cucujiformia</taxon>
        <taxon>Chrysomeloidea</taxon>
        <taxon>Chrysomelidae</taxon>
        <taxon>Bruchinae</taxon>
        <taxon>Bruchini</taxon>
        <taxon>Acanthoscelides</taxon>
    </lineage>
</organism>
<proteinExistence type="predicted"/>
<gene>
    <name evidence="1" type="ORF">ACAOBT_LOCUS10430</name>
</gene>
<dbReference type="AlphaFoldDB" id="A0A9P0KKD3"/>
<sequence>MDKKCLKCGKLGHYKKQFRTLLNTGLRRGYKRKYDFSSKPNNGKNQECFNYVDADSDQDESCPTRDSEYVFQIDDDTEIPYNTGNVLVRMVIDSRNKGNVITDKTWEYM</sequence>
<comment type="caution">
    <text evidence="1">The sequence shown here is derived from an EMBL/GenBank/DDBJ whole genome shotgun (WGS) entry which is preliminary data.</text>
</comment>
<reference evidence="1" key="1">
    <citation type="submission" date="2022-03" db="EMBL/GenBank/DDBJ databases">
        <authorList>
            <person name="Sayadi A."/>
        </authorList>
    </citation>
    <scope>NUCLEOTIDE SEQUENCE</scope>
</reference>
<accession>A0A9P0KKD3</accession>
<evidence type="ECO:0000313" key="2">
    <source>
        <dbReference type="Proteomes" id="UP001152888"/>
    </source>
</evidence>